<gene>
    <name evidence="3" type="ORF">RhiirC2_758078</name>
</gene>
<comment type="caution">
    <text evidence="3">The sequence shown here is derived from an EMBL/GenBank/DDBJ whole genome shotgun (WGS) entry which is preliminary data.</text>
</comment>
<evidence type="ECO:0000256" key="1">
    <source>
        <dbReference type="SAM" id="MobiDB-lite"/>
    </source>
</evidence>
<name>A0A2N1MPN4_9GLOM</name>
<feature type="transmembrane region" description="Helical" evidence="2">
    <location>
        <begin position="95"/>
        <end position="113"/>
    </location>
</feature>
<evidence type="ECO:0000313" key="4">
    <source>
        <dbReference type="Proteomes" id="UP000233469"/>
    </source>
</evidence>
<sequence length="331" mass="37696">MIIFREHPIFFLGLKYVQLLFSILVIVFEITQYVTYGNNSISPGQYNDWFDKADKEGDSNGEFKIWLLVVCSLTILNLVYNLVSFKKHWEKGFSVWVEIIFAVLWLSAGLSNLDPVFKGTNDLNCKSHSMENDPPKKFICNVWVTSLIFGWLIFGTYLITAFISWQLIKETKEKTKWIKRSYPRDSYNSNKSNDRKSFYVSSVPQPIITIQNNSSDELEKGGVPELLLQSGLPADHRMSLKVVLPQSGPFSQSNDSSSNQHNQHNHHQQQKQDEIGDNLAFPLPPTKLVNGSTLTLPDVTDVEQNETFNPNQLIIPSKKSAEVSSLHEVPL</sequence>
<evidence type="ECO:0000313" key="3">
    <source>
        <dbReference type="EMBL" id="PKK63586.1"/>
    </source>
</evidence>
<dbReference type="EMBL" id="LLXL01001615">
    <property type="protein sequence ID" value="PKK63586.1"/>
    <property type="molecule type" value="Genomic_DNA"/>
</dbReference>
<dbReference type="OrthoDB" id="2319803at2759"/>
<keyword evidence="2" id="KW-0472">Membrane</keyword>
<evidence type="ECO:0000256" key="2">
    <source>
        <dbReference type="SAM" id="Phobius"/>
    </source>
</evidence>
<evidence type="ECO:0008006" key="5">
    <source>
        <dbReference type="Google" id="ProtNLM"/>
    </source>
</evidence>
<feature type="transmembrane region" description="Helical" evidence="2">
    <location>
        <begin position="65"/>
        <end position="83"/>
    </location>
</feature>
<dbReference type="Proteomes" id="UP000233469">
    <property type="component" value="Unassembled WGS sequence"/>
</dbReference>
<feature type="transmembrane region" description="Helical" evidence="2">
    <location>
        <begin position="12"/>
        <end position="34"/>
    </location>
</feature>
<organism evidence="3 4">
    <name type="scientific">Rhizophagus irregularis</name>
    <dbReference type="NCBI Taxonomy" id="588596"/>
    <lineage>
        <taxon>Eukaryota</taxon>
        <taxon>Fungi</taxon>
        <taxon>Fungi incertae sedis</taxon>
        <taxon>Mucoromycota</taxon>
        <taxon>Glomeromycotina</taxon>
        <taxon>Glomeromycetes</taxon>
        <taxon>Glomerales</taxon>
        <taxon>Glomeraceae</taxon>
        <taxon>Rhizophagus</taxon>
    </lineage>
</organism>
<feature type="region of interest" description="Disordered" evidence="1">
    <location>
        <begin position="246"/>
        <end position="286"/>
    </location>
</feature>
<protein>
    <recommendedName>
        <fullName evidence="5">MARVEL domain-containing protein</fullName>
    </recommendedName>
</protein>
<keyword evidence="2" id="KW-0812">Transmembrane</keyword>
<proteinExistence type="predicted"/>
<dbReference type="VEuPathDB" id="FungiDB:RhiirFUN_011792"/>
<reference evidence="3 4" key="1">
    <citation type="submission" date="2016-04" db="EMBL/GenBank/DDBJ databases">
        <title>Genome analyses suggest a sexual origin of heterokaryosis in a supposedly ancient asexual fungus.</title>
        <authorList>
            <person name="Ropars J."/>
            <person name="Sedzielewska K."/>
            <person name="Noel J."/>
            <person name="Charron P."/>
            <person name="Farinelli L."/>
            <person name="Marton T."/>
            <person name="Kruger M."/>
            <person name="Pelin A."/>
            <person name="Brachmann A."/>
            <person name="Corradi N."/>
        </authorList>
    </citation>
    <scope>NUCLEOTIDE SEQUENCE [LARGE SCALE GENOMIC DNA]</scope>
    <source>
        <strain evidence="3 4">C2</strain>
    </source>
</reference>
<reference evidence="3 4" key="2">
    <citation type="submission" date="2017-10" db="EMBL/GenBank/DDBJ databases">
        <title>Extensive intraspecific genome diversity in a model arbuscular mycorrhizal fungus.</title>
        <authorList>
            <person name="Chen E.C.H."/>
            <person name="Morin E."/>
            <person name="Baudet D."/>
            <person name="Noel J."/>
            <person name="Ndikumana S."/>
            <person name="Charron P."/>
            <person name="St-Onge C."/>
            <person name="Giorgi J."/>
            <person name="Grigoriev I.V."/>
            <person name="Roux C."/>
            <person name="Martin F.M."/>
            <person name="Corradi N."/>
        </authorList>
    </citation>
    <scope>NUCLEOTIDE SEQUENCE [LARGE SCALE GENOMIC DNA]</scope>
    <source>
        <strain evidence="3 4">C2</strain>
    </source>
</reference>
<dbReference type="VEuPathDB" id="FungiDB:FUN_014644"/>
<feature type="transmembrane region" description="Helical" evidence="2">
    <location>
        <begin position="142"/>
        <end position="168"/>
    </location>
</feature>
<dbReference type="VEuPathDB" id="FungiDB:RhiirA1_137125"/>
<accession>A0A2N1MPN4</accession>
<keyword evidence="2" id="KW-1133">Transmembrane helix</keyword>
<dbReference type="AlphaFoldDB" id="A0A2N1MPN4"/>
<feature type="compositionally biased region" description="Low complexity" evidence="1">
    <location>
        <begin position="251"/>
        <end position="262"/>
    </location>
</feature>